<feature type="transmembrane region" description="Helical" evidence="11">
    <location>
        <begin position="206"/>
        <end position="223"/>
    </location>
</feature>
<evidence type="ECO:0000256" key="7">
    <source>
        <dbReference type="ARBA" id="ARBA00022741"/>
    </source>
</evidence>
<protein>
    <recommendedName>
        <fullName evidence="3">histidine kinase</fullName>
        <ecNumber evidence="3">2.7.13.3</ecNumber>
    </recommendedName>
</protein>
<dbReference type="Pfam" id="PF16927">
    <property type="entry name" value="HisKA_7TM"/>
    <property type="match status" value="1"/>
</dbReference>
<dbReference type="GeneID" id="60586912"/>
<dbReference type="InterPro" id="IPR036890">
    <property type="entry name" value="HATPase_C_sf"/>
</dbReference>
<evidence type="ECO:0000259" key="13">
    <source>
        <dbReference type="PROSITE" id="PS50113"/>
    </source>
</evidence>
<keyword evidence="8" id="KW-0418">Kinase</keyword>
<evidence type="ECO:0000256" key="9">
    <source>
        <dbReference type="ARBA" id="ARBA00022840"/>
    </source>
</evidence>
<dbReference type="Gene3D" id="3.30.450.20">
    <property type="entry name" value="PAS domain"/>
    <property type="match status" value="1"/>
</dbReference>
<dbReference type="PRINTS" id="PR00344">
    <property type="entry name" value="BCTRLSENSOR"/>
</dbReference>
<dbReference type="InterPro" id="IPR031621">
    <property type="entry name" value="HisKA_7TM"/>
</dbReference>
<evidence type="ECO:0000256" key="5">
    <source>
        <dbReference type="ARBA" id="ARBA00022553"/>
    </source>
</evidence>
<keyword evidence="9" id="KW-0067">ATP-binding</keyword>
<dbReference type="OrthoDB" id="237703at2157"/>
<dbReference type="KEGG" id="hlt:I7X12_00425"/>
<feature type="domain" description="PAC" evidence="13">
    <location>
        <begin position="299"/>
        <end position="350"/>
    </location>
</feature>
<feature type="transmembrane region" description="Helical" evidence="11">
    <location>
        <begin position="150"/>
        <end position="168"/>
    </location>
</feature>
<keyword evidence="5" id="KW-0597">Phosphoprotein</keyword>
<feature type="transmembrane region" description="Helical" evidence="11">
    <location>
        <begin position="180"/>
        <end position="200"/>
    </location>
</feature>
<dbReference type="SUPFAM" id="SSF55874">
    <property type="entry name" value="ATPase domain of HSP90 chaperone/DNA topoisomerase II/histidine kinase"/>
    <property type="match status" value="1"/>
</dbReference>
<dbReference type="CDD" id="cd00130">
    <property type="entry name" value="PAS"/>
    <property type="match status" value="1"/>
</dbReference>
<keyword evidence="11" id="KW-0812">Transmembrane</keyword>
<evidence type="ECO:0000256" key="8">
    <source>
        <dbReference type="ARBA" id="ARBA00022777"/>
    </source>
</evidence>
<feature type="transmembrane region" description="Helical" evidence="11">
    <location>
        <begin position="65"/>
        <end position="86"/>
    </location>
</feature>
<dbReference type="SUPFAM" id="SSF55785">
    <property type="entry name" value="PYP-like sensor domain (PAS domain)"/>
    <property type="match status" value="1"/>
</dbReference>
<dbReference type="InterPro" id="IPR000700">
    <property type="entry name" value="PAS-assoc_C"/>
</dbReference>
<dbReference type="GO" id="GO:0005524">
    <property type="term" value="F:ATP binding"/>
    <property type="evidence" value="ECO:0007669"/>
    <property type="project" value="UniProtKB-KW"/>
</dbReference>
<feature type="transmembrane region" description="Helical" evidence="11">
    <location>
        <begin position="98"/>
        <end position="115"/>
    </location>
</feature>
<dbReference type="InterPro" id="IPR005467">
    <property type="entry name" value="His_kinase_dom"/>
</dbReference>
<evidence type="ECO:0000256" key="1">
    <source>
        <dbReference type="ARBA" id="ARBA00000085"/>
    </source>
</evidence>
<accession>A0A7T3KVL8</accession>
<dbReference type="GO" id="GO:0005886">
    <property type="term" value="C:plasma membrane"/>
    <property type="evidence" value="ECO:0007669"/>
    <property type="project" value="UniProtKB-SubCell"/>
</dbReference>
<evidence type="ECO:0000256" key="4">
    <source>
        <dbReference type="ARBA" id="ARBA00022475"/>
    </source>
</evidence>
<dbReference type="PANTHER" id="PTHR44936:SF10">
    <property type="entry name" value="SENSOR PROTEIN RSTB"/>
    <property type="match status" value="1"/>
</dbReference>
<dbReference type="EC" id="2.7.13.3" evidence="3"/>
<name>A0A7T3KVL8_9EURY</name>
<keyword evidence="6" id="KW-0808">Transferase</keyword>
<keyword evidence="11" id="KW-1133">Transmembrane helix</keyword>
<evidence type="ECO:0000256" key="10">
    <source>
        <dbReference type="SAM" id="MobiDB-lite"/>
    </source>
</evidence>
<evidence type="ECO:0000256" key="6">
    <source>
        <dbReference type="ARBA" id="ARBA00022679"/>
    </source>
</evidence>
<feature type="domain" description="Histidine kinase" evidence="12">
    <location>
        <begin position="354"/>
        <end position="558"/>
    </location>
</feature>
<feature type="transmembrane region" description="Helical" evidence="11">
    <location>
        <begin position="6"/>
        <end position="27"/>
    </location>
</feature>
<dbReference type="InterPro" id="IPR003594">
    <property type="entry name" value="HATPase_dom"/>
</dbReference>
<dbReference type="InterPro" id="IPR003661">
    <property type="entry name" value="HisK_dim/P_dom"/>
</dbReference>
<dbReference type="PROSITE" id="PS50109">
    <property type="entry name" value="HIS_KIN"/>
    <property type="match status" value="1"/>
</dbReference>
<evidence type="ECO:0000256" key="11">
    <source>
        <dbReference type="SAM" id="Phobius"/>
    </source>
</evidence>
<evidence type="ECO:0000256" key="2">
    <source>
        <dbReference type="ARBA" id="ARBA00004651"/>
    </source>
</evidence>
<dbReference type="PROSITE" id="PS50113">
    <property type="entry name" value="PAC"/>
    <property type="match status" value="1"/>
</dbReference>
<dbReference type="InterPro" id="IPR050980">
    <property type="entry name" value="2C_sensor_his_kinase"/>
</dbReference>
<keyword evidence="4" id="KW-1003">Cell membrane</keyword>
<comment type="subcellular location">
    <subcellularLocation>
        <location evidence="2">Cell membrane</location>
        <topology evidence="2">Multi-pass membrane protein</topology>
    </subcellularLocation>
</comment>
<dbReference type="InterPro" id="IPR035965">
    <property type="entry name" value="PAS-like_dom_sf"/>
</dbReference>
<dbReference type="SMART" id="SM00387">
    <property type="entry name" value="HATPase_c"/>
    <property type="match status" value="1"/>
</dbReference>
<keyword evidence="7" id="KW-0547">Nucleotide-binding</keyword>
<evidence type="ECO:0000259" key="12">
    <source>
        <dbReference type="PROSITE" id="PS50109"/>
    </source>
</evidence>
<dbReference type="NCBIfam" id="TIGR00229">
    <property type="entry name" value="sensory_box"/>
    <property type="match status" value="1"/>
</dbReference>
<dbReference type="Pfam" id="PF08448">
    <property type="entry name" value="PAS_4"/>
    <property type="match status" value="1"/>
</dbReference>
<dbReference type="CDD" id="cd00082">
    <property type="entry name" value="HisKA"/>
    <property type="match status" value="1"/>
</dbReference>
<evidence type="ECO:0000313" key="14">
    <source>
        <dbReference type="EMBL" id="QPV63133.1"/>
    </source>
</evidence>
<sequence length="605" mass="64581">MATPAFAPFVLLAAIVGSGVATFVWAFRDTPGAKPLSAFVAGASLFALAQGMALASPGLAGKLQWSSVAATVSVVLPAAWLLTVLAYTESDRSLERRALALLLVEPLVFASLVWTNDAHNLVWADRWIETAGASAYLTREFGPGMWAHVGYSYLLIAVGGLELVRLNFRTTDFFRSQGTALLAAMFVAASLWAGSLFGLVPRQYDLGGVGFVFGGLVMTATLFRGRLLSITPATRQLGREAVVDEMDDRIVILDDEDRVVDVNPAAAQLLDVDPQGVVGTPIGTVAPRLASAIDGDSTGQTDLELDGPDGRQYYDVRVSPLYRSYGGVAGRVVSFRDVTDRRQHEQRLDVLNRVLRHNLRNELNVVAGNAELLRQDVEETEDVRRRLDRIEETVDGIVARSEKIGHVSRMVDEECDQAFAAAERVDSLADGVESAHDGVTVTVDLPEGLTVVGGPCLERAFEELLENAAEHAGDDPGVKVRAPDRRGEFVEIRVADDGPGIEDQERTVIEAGRESALEHGSGVGLWLVNWVVRECGGSVEFVDEGSGCTVALRLQRVDAADGVGPGSGGDSNGESDANSDPGSAADPTGEGSTDGRDRTELEADD</sequence>
<dbReference type="GO" id="GO:0000155">
    <property type="term" value="F:phosphorelay sensor kinase activity"/>
    <property type="evidence" value="ECO:0007669"/>
    <property type="project" value="InterPro"/>
</dbReference>
<dbReference type="SUPFAM" id="SSF47384">
    <property type="entry name" value="Homodimeric domain of signal transducing histidine kinase"/>
    <property type="match status" value="1"/>
</dbReference>
<dbReference type="PANTHER" id="PTHR44936">
    <property type="entry name" value="SENSOR PROTEIN CREC"/>
    <property type="match status" value="1"/>
</dbReference>
<comment type="catalytic activity">
    <reaction evidence="1">
        <text>ATP + protein L-histidine = ADP + protein N-phospho-L-histidine.</text>
        <dbReference type="EC" id="2.7.13.3"/>
    </reaction>
</comment>
<dbReference type="EMBL" id="CP065856">
    <property type="protein sequence ID" value="QPV63133.1"/>
    <property type="molecule type" value="Genomic_DNA"/>
</dbReference>
<gene>
    <name evidence="14" type="ORF">I7X12_00425</name>
</gene>
<dbReference type="Pfam" id="PF02518">
    <property type="entry name" value="HATPase_c"/>
    <property type="match status" value="1"/>
</dbReference>
<reference evidence="14 15" key="1">
    <citation type="submission" date="2020-12" db="EMBL/GenBank/DDBJ databases">
        <title>Halosimplex halophilum sp. nov. and Halosimplex salinum sp. nov., two new members of the genus Halosimplex.</title>
        <authorList>
            <person name="Cui H.L."/>
        </authorList>
    </citation>
    <scope>NUCLEOTIDE SEQUENCE [LARGE SCALE GENOMIC DNA]</scope>
    <source>
        <strain evidence="14 15">YGH94</strain>
    </source>
</reference>
<dbReference type="Proteomes" id="UP000595001">
    <property type="component" value="Chromosome"/>
</dbReference>
<evidence type="ECO:0000313" key="15">
    <source>
        <dbReference type="Proteomes" id="UP000595001"/>
    </source>
</evidence>
<organism evidence="14 15">
    <name type="scientific">Halosimplex litoreum</name>
    <dbReference type="NCBI Taxonomy" id="1198301"/>
    <lineage>
        <taxon>Archaea</taxon>
        <taxon>Methanobacteriati</taxon>
        <taxon>Methanobacteriota</taxon>
        <taxon>Stenosarchaea group</taxon>
        <taxon>Halobacteria</taxon>
        <taxon>Halobacteriales</taxon>
        <taxon>Haloarculaceae</taxon>
        <taxon>Halosimplex</taxon>
    </lineage>
</organism>
<feature type="compositionally biased region" description="Basic and acidic residues" evidence="10">
    <location>
        <begin position="593"/>
        <end position="605"/>
    </location>
</feature>
<keyword evidence="11" id="KW-0472">Membrane</keyword>
<feature type="region of interest" description="Disordered" evidence="10">
    <location>
        <begin position="561"/>
        <end position="605"/>
    </location>
</feature>
<dbReference type="Gene3D" id="3.30.565.10">
    <property type="entry name" value="Histidine kinase-like ATPase, C-terminal domain"/>
    <property type="match status" value="1"/>
</dbReference>
<dbReference type="InterPro" id="IPR004358">
    <property type="entry name" value="Sig_transdc_His_kin-like_C"/>
</dbReference>
<dbReference type="RefSeq" id="WP_198061926.1">
    <property type="nucleotide sequence ID" value="NZ_CP065856.1"/>
</dbReference>
<dbReference type="InterPro" id="IPR013656">
    <property type="entry name" value="PAS_4"/>
</dbReference>
<dbReference type="AlphaFoldDB" id="A0A7T3KVL8"/>
<evidence type="ECO:0000256" key="3">
    <source>
        <dbReference type="ARBA" id="ARBA00012438"/>
    </source>
</evidence>
<dbReference type="InterPro" id="IPR036097">
    <property type="entry name" value="HisK_dim/P_sf"/>
</dbReference>
<feature type="transmembrane region" description="Helical" evidence="11">
    <location>
        <begin position="39"/>
        <end position="59"/>
    </location>
</feature>
<keyword evidence="15" id="KW-1185">Reference proteome</keyword>
<proteinExistence type="predicted"/>
<dbReference type="InterPro" id="IPR000014">
    <property type="entry name" value="PAS"/>
</dbReference>